<name>A0A9W2YMJ5_BIOGL</name>
<evidence type="ECO:0000259" key="3">
    <source>
        <dbReference type="Pfam" id="PF20700"/>
    </source>
</evidence>
<sequence length="699" mass="79123">MDLYVFFVIRIFPSYIIYGNFLIWHIGKTRKKSTNQNVPFHPEKAFQNGRQRKHILVVKVTESLAQDSFSCLVFVNIKENIFYIKMPRPKGRRMLEKLNKARNVMLSDKLRGNSSRSRSSLDPASEGQRGASRSKLDRLSINTDVPSDLDLQETEQLWTIANTNQLTDLMSDALCPNCFQSSLTIRVIKDENMGFASKLKLCCRSRCSSCGYTKSKFSSPRIQKSNCSNVAFEINTKMVLYSHEIGKGFTSLQTFSSVLGISGISQRAFKDHDNKITDCEVESGEDMLYRTANAIRQAYAETDDDIREAIERGENPLIDISVSYDGTWQKRGFTSLYGVGVCIDLLTGLVVDFDIRSKYCHACHIQKAESMNATDLAVWKEQHDCCSNHHKSSKSMEQDSAVILWNRSVAKYNFRYVEMLSDGDSSAFKAVLESKPYADKAVTKLDCINHAHKRMGTALRKLAKESHLGGRGVGRLTEKKCDSLQNFYRGAIIDNIPDVSKMRNAVWAGLYHSMSTDTEHHHRQCPLGENSWCWYQQAISLGQDPDSHSNHKASTFLSLEVAQKLIPIYRRMSDESLLQRMAHGGTQNNNESLNAMIWTRCPKTSFMGLGRVKGSVARAVSIFNAGANELINVMNKMHIDVSYVTLNNLKKVNDKRIIQSDTTSQEDYRKRRKTVSLTRFEKVREELAKDGNVYGAGAH</sequence>
<dbReference type="Proteomes" id="UP001165740">
    <property type="component" value="Chromosome 13"/>
</dbReference>
<accession>A0A9W2YMJ5</accession>
<dbReference type="RefSeq" id="XP_055863860.1">
    <property type="nucleotide sequence ID" value="XM_056007885.1"/>
</dbReference>
<gene>
    <name evidence="5" type="primary">LOC129922322</name>
</gene>
<evidence type="ECO:0000313" key="4">
    <source>
        <dbReference type="Proteomes" id="UP001165740"/>
    </source>
</evidence>
<reference evidence="5" key="1">
    <citation type="submission" date="2025-08" db="UniProtKB">
        <authorList>
            <consortium name="RefSeq"/>
        </authorList>
    </citation>
    <scope>IDENTIFICATION</scope>
</reference>
<organism evidence="4 5">
    <name type="scientific">Biomphalaria glabrata</name>
    <name type="common">Bloodfluke planorb</name>
    <name type="synonym">Freshwater snail</name>
    <dbReference type="NCBI Taxonomy" id="6526"/>
    <lineage>
        <taxon>Eukaryota</taxon>
        <taxon>Metazoa</taxon>
        <taxon>Spiralia</taxon>
        <taxon>Lophotrochozoa</taxon>
        <taxon>Mollusca</taxon>
        <taxon>Gastropoda</taxon>
        <taxon>Heterobranchia</taxon>
        <taxon>Euthyneura</taxon>
        <taxon>Panpulmonata</taxon>
        <taxon>Hygrophila</taxon>
        <taxon>Lymnaeoidea</taxon>
        <taxon>Planorbidae</taxon>
        <taxon>Biomphalaria</taxon>
    </lineage>
</organism>
<proteinExistence type="predicted"/>
<keyword evidence="4" id="KW-1185">Reference proteome</keyword>
<keyword evidence="2" id="KW-0812">Transmembrane</keyword>
<dbReference type="OrthoDB" id="6277804at2759"/>
<evidence type="ECO:0000313" key="5">
    <source>
        <dbReference type="RefSeq" id="XP_055863860.1"/>
    </source>
</evidence>
<feature type="transmembrane region" description="Helical" evidence="2">
    <location>
        <begin position="6"/>
        <end position="26"/>
    </location>
</feature>
<dbReference type="PANTHER" id="PTHR33309">
    <property type="entry name" value="KERATIN, ULTRA HIGH-SULFUR MATRIX PROTEIN-LIKE"/>
    <property type="match status" value="1"/>
</dbReference>
<keyword evidence="2" id="KW-0472">Membrane</keyword>
<evidence type="ECO:0000256" key="2">
    <source>
        <dbReference type="SAM" id="Phobius"/>
    </source>
</evidence>
<protein>
    <submittedName>
        <fullName evidence="5">Uncharacterized protein LOC129922322</fullName>
    </submittedName>
</protein>
<feature type="domain" description="Mutator-like transposase" evidence="3">
    <location>
        <begin position="178"/>
        <end position="533"/>
    </location>
</feature>
<feature type="region of interest" description="Disordered" evidence="1">
    <location>
        <begin position="109"/>
        <end position="137"/>
    </location>
</feature>
<dbReference type="AlphaFoldDB" id="A0A9W2YMJ5"/>
<dbReference type="InterPro" id="IPR049012">
    <property type="entry name" value="Mutator_transp_dom"/>
</dbReference>
<keyword evidence="2" id="KW-1133">Transmembrane helix</keyword>
<dbReference type="PANTHER" id="PTHR33309:SF3">
    <property type="entry name" value="CCHC-TYPE DOMAIN-CONTAINING PROTEIN"/>
    <property type="match status" value="1"/>
</dbReference>
<evidence type="ECO:0000256" key="1">
    <source>
        <dbReference type="SAM" id="MobiDB-lite"/>
    </source>
</evidence>
<dbReference type="GeneID" id="129922322"/>
<dbReference type="Pfam" id="PF20700">
    <property type="entry name" value="Mutator"/>
    <property type="match status" value="1"/>
</dbReference>